<evidence type="ECO:0000313" key="2">
    <source>
        <dbReference type="EMBL" id="HIX75455.1"/>
    </source>
</evidence>
<reference evidence="2" key="1">
    <citation type="journal article" date="2021" name="PeerJ">
        <title>Extensive microbial diversity within the chicken gut microbiome revealed by metagenomics and culture.</title>
        <authorList>
            <person name="Gilroy R."/>
            <person name="Ravi A."/>
            <person name="Getino M."/>
            <person name="Pursley I."/>
            <person name="Horton D.L."/>
            <person name="Alikhan N.F."/>
            <person name="Baker D."/>
            <person name="Gharbi K."/>
            <person name="Hall N."/>
            <person name="Watson M."/>
            <person name="Adriaenssens E.M."/>
            <person name="Foster-Nyarko E."/>
            <person name="Jarju S."/>
            <person name="Secka A."/>
            <person name="Antonio M."/>
            <person name="Oren A."/>
            <person name="Chaudhuri R.R."/>
            <person name="La Ragione R."/>
            <person name="Hildebrand F."/>
            <person name="Pallen M.J."/>
        </authorList>
    </citation>
    <scope>NUCLEOTIDE SEQUENCE</scope>
    <source>
        <strain evidence="2">ChiGjej6B6-14162</strain>
    </source>
</reference>
<name>A0A9D1XCG3_9BACT</name>
<dbReference type="InterPro" id="IPR050744">
    <property type="entry name" value="AI-2_Isomerase_LsrG"/>
</dbReference>
<dbReference type="SUPFAM" id="SSF54909">
    <property type="entry name" value="Dimeric alpha+beta barrel"/>
    <property type="match status" value="1"/>
</dbReference>
<dbReference type="GO" id="GO:0004497">
    <property type="term" value="F:monooxygenase activity"/>
    <property type="evidence" value="ECO:0007669"/>
    <property type="project" value="UniProtKB-KW"/>
</dbReference>
<keyword evidence="2" id="KW-0503">Monooxygenase</keyword>
<dbReference type="Gene3D" id="3.30.70.100">
    <property type="match status" value="1"/>
</dbReference>
<dbReference type="PANTHER" id="PTHR33336">
    <property type="entry name" value="QUINOL MONOOXYGENASE YGIN-RELATED"/>
    <property type="match status" value="1"/>
</dbReference>
<organism evidence="2 3">
    <name type="scientific">Candidatus Parabacteroides intestinipullorum</name>
    <dbReference type="NCBI Taxonomy" id="2838723"/>
    <lineage>
        <taxon>Bacteria</taxon>
        <taxon>Pseudomonadati</taxon>
        <taxon>Bacteroidota</taxon>
        <taxon>Bacteroidia</taxon>
        <taxon>Bacteroidales</taxon>
        <taxon>Tannerellaceae</taxon>
        <taxon>Parabacteroides</taxon>
    </lineage>
</organism>
<protein>
    <submittedName>
        <fullName evidence="2">Antibiotic biosynthesis monooxygenase</fullName>
    </submittedName>
</protein>
<dbReference type="InterPro" id="IPR007138">
    <property type="entry name" value="ABM_dom"/>
</dbReference>
<dbReference type="InterPro" id="IPR011008">
    <property type="entry name" value="Dimeric_a/b-barrel"/>
</dbReference>
<dbReference type="EMBL" id="DXEL01000071">
    <property type="protein sequence ID" value="HIX75455.1"/>
    <property type="molecule type" value="Genomic_DNA"/>
</dbReference>
<comment type="caution">
    <text evidence="2">The sequence shown here is derived from an EMBL/GenBank/DDBJ whole genome shotgun (WGS) entry which is preliminary data.</text>
</comment>
<evidence type="ECO:0000313" key="3">
    <source>
        <dbReference type="Proteomes" id="UP000886740"/>
    </source>
</evidence>
<proteinExistence type="predicted"/>
<dbReference type="PROSITE" id="PS51725">
    <property type="entry name" value="ABM"/>
    <property type="match status" value="1"/>
</dbReference>
<dbReference type="PANTHER" id="PTHR33336:SF3">
    <property type="entry name" value="ABM DOMAIN-CONTAINING PROTEIN"/>
    <property type="match status" value="1"/>
</dbReference>
<dbReference type="Proteomes" id="UP000886740">
    <property type="component" value="Unassembled WGS sequence"/>
</dbReference>
<gene>
    <name evidence="2" type="ORF">H9977_10550</name>
</gene>
<keyword evidence="2" id="KW-0560">Oxidoreductase</keyword>
<evidence type="ECO:0000259" key="1">
    <source>
        <dbReference type="PROSITE" id="PS51725"/>
    </source>
</evidence>
<feature type="domain" description="ABM" evidence="1">
    <location>
        <begin position="2"/>
        <end position="91"/>
    </location>
</feature>
<dbReference type="AlphaFoldDB" id="A0A9D1XCG3"/>
<sequence length="91" mass="10153">MIRINVFIQVSEANRAALIEAGKELVACSQKDKGCVAYDLFASTTREDVLMICETWTDEASLSAHEQAAHFQTLVPKIQSLGTMKIEKFNF</sequence>
<reference evidence="2" key="2">
    <citation type="submission" date="2021-04" db="EMBL/GenBank/DDBJ databases">
        <authorList>
            <person name="Gilroy R."/>
        </authorList>
    </citation>
    <scope>NUCLEOTIDE SEQUENCE</scope>
    <source>
        <strain evidence="2">ChiGjej6B6-14162</strain>
    </source>
</reference>
<accession>A0A9D1XCG3</accession>
<dbReference type="Pfam" id="PF03992">
    <property type="entry name" value="ABM"/>
    <property type="match status" value="1"/>
</dbReference>